<protein>
    <submittedName>
        <fullName evidence="2">Uncharacterized protein</fullName>
    </submittedName>
</protein>
<sequence length="271" mass="31514">GKWSRFTTIENKIAGEEIETHLVYRLMKPLYQYWDKLGIYQRDLSSYDERPIVLNRTMGKNCVNCHSFHNYNPDRMIFHMRAGAVGTSMILAYDNKTHKVDTSTSFNHATSYRSWHPNGKVIAFTFNTVKQIFHAVGKNLDVYDRVSDLLLYNVKTNTITTSPKISTSERLETYPEWSPDGKYLYFCSAPGLDIYDKDEHPLKKMKYDLMRIPYDVQKDLWGDIEPVLLASEMGLSVAHPKPSPDGKHILFCMSEYSYFPLYMPDSDLYLL</sequence>
<evidence type="ECO:0000313" key="2">
    <source>
        <dbReference type="EMBL" id="GAG07543.1"/>
    </source>
</evidence>
<feature type="non-terminal residue" evidence="2">
    <location>
        <position position="271"/>
    </location>
</feature>
<comment type="similarity">
    <text evidence="1">Belongs to the TolB family.</text>
</comment>
<reference evidence="2" key="1">
    <citation type="journal article" date="2014" name="Front. Microbiol.">
        <title>High frequency of phylogenetically diverse reductive dehalogenase-homologous genes in deep subseafloor sedimentary metagenomes.</title>
        <authorList>
            <person name="Kawai M."/>
            <person name="Futagami T."/>
            <person name="Toyoda A."/>
            <person name="Takaki Y."/>
            <person name="Nishi S."/>
            <person name="Hori S."/>
            <person name="Arai W."/>
            <person name="Tsubouchi T."/>
            <person name="Morono Y."/>
            <person name="Uchiyama I."/>
            <person name="Ito T."/>
            <person name="Fujiyama A."/>
            <person name="Inagaki F."/>
            <person name="Takami H."/>
        </authorList>
    </citation>
    <scope>NUCLEOTIDE SEQUENCE</scope>
    <source>
        <strain evidence="2">Expedition CK06-06</strain>
    </source>
</reference>
<accession>X0V4Z2</accession>
<dbReference type="PANTHER" id="PTHR36842:SF1">
    <property type="entry name" value="PROTEIN TOLB"/>
    <property type="match status" value="1"/>
</dbReference>
<dbReference type="PANTHER" id="PTHR36842">
    <property type="entry name" value="PROTEIN TOLB HOMOLOG"/>
    <property type="match status" value="1"/>
</dbReference>
<gene>
    <name evidence="2" type="ORF">S01H1_34924</name>
</gene>
<evidence type="ECO:0000256" key="1">
    <source>
        <dbReference type="ARBA" id="ARBA00009820"/>
    </source>
</evidence>
<dbReference type="SUPFAM" id="SSF82171">
    <property type="entry name" value="DPP6 N-terminal domain-like"/>
    <property type="match status" value="1"/>
</dbReference>
<feature type="non-terminal residue" evidence="2">
    <location>
        <position position="1"/>
    </location>
</feature>
<dbReference type="Gene3D" id="2.120.10.30">
    <property type="entry name" value="TolB, C-terminal domain"/>
    <property type="match status" value="1"/>
</dbReference>
<proteinExistence type="inferred from homology"/>
<name>X0V4Z2_9ZZZZ</name>
<dbReference type="AlphaFoldDB" id="X0V4Z2"/>
<dbReference type="EMBL" id="BARS01021779">
    <property type="protein sequence ID" value="GAG07543.1"/>
    <property type="molecule type" value="Genomic_DNA"/>
</dbReference>
<dbReference type="Pfam" id="PF07676">
    <property type="entry name" value="PD40"/>
    <property type="match status" value="1"/>
</dbReference>
<dbReference type="InterPro" id="IPR011659">
    <property type="entry name" value="WD40"/>
</dbReference>
<dbReference type="InterPro" id="IPR011042">
    <property type="entry name" value="6-blade_b-propeller_TolB-like"/>
</dbReference>
<organism evidence="2">
    <name type="scientific">marine sediment metagenome</name>
    <dbReference type="NCBI Taxonomy" id="412755"/>
    <lineage>
        <taxon>unclassified sequences</taxon>
        <taxon>metagenomes</taxon>
        <taxon>ecological metagenomes</taxon>
    </lineage>
</organism>
<comment type="caution">
    <text evidence="2">The sequence shown here is derived from an EMBL/GenBank/DDBJ whole genome shotgun (WGS) entry which is preliminary data.</text>
</comment>